<organism evidence="3 4">
    <name type="scientific">Brasilonema sennae CENA114</name>
    <dbReference type="NCBI Taxonomy" id="415709"/>
    <lineage>
        <taxon>Bacteria</taxon>
        <taxon>Bacillati</taxon>
        <taxon>Cyanobacteriota</taxon>
        <taxon>Cyanophyceae</taxon>
        <taxon>Nostocales</taxon>
        <taxon>Scytonemataceae</taxon>
        <taxon>Brasilonema</taxon>
        <taxon>Bromeliae group (in: Brasilonema)</taxon>
    </lineage>
</organism>
<gene>
    <name evidence="3" type="ORF">DP114_24725</name>
</gene>
<keyword evidence="4" id="KW-1185">Reference proteome</keyword>
<sequence length="131" mass="14818">MKKIITASLVVLATAGGFLLNNQAVEAHSRGYYHFRPYGYYPYFGRPINSCYPATQWLVDEDPAYHPQAYADGYRQGKQSATRGNNYKPRTAGGEFSRGFDDGYNGKKFAGQKQVVPNEYKPYTTSECGWY</sequence>
<feature type="chain" id="PRO_5032810929" evidence="2">
    <location>
        <begin position="25"/>
        <end position="131"/>
    </location>
</feature>
<keyword evidence="2" id="KW-0732">Signal</keyword>
<dbReference type="EMBL" id="CP030118">
    <property type="protein sequence ID" value="QDL10676.1"/>
    <property type="molecule type" value="Genomic_DNA"/>
</dbReference>
<dbReference type="Proteomes" id="UP000503129">
    <property type="component" value="Chromosome"/>
</dbReference>
<feature type="signal peptide" evidence="2">
    <location>
        <begin position="1"/>
        <end position="24"/>
    </location>
</feature>
<feature type="region of interest" description="Disordered" evidence="1">
    <location>
        <begin position="75"/>
        <end position="99"/>
    </location>
</feature>
<dbReference type="KEGG" id="bsen:DP114_24725"/>
<dbReference type="AlphaFoldDB" id="A0A856MNZ9"/>
<name>A0A856MNZ9_9CYAN</name>
<evidence type="ECO:0000313" key="4">
    <source>
        <dbReference type="Proteomes" id="UP000503129"/>
    </source>
</evidence>
<dbReference type="RefSeq" id="WP_169265942.1">
    <property type="nucleotide sequence ID" value="NZ_CAWOXK010000001.1"/>
</dbReference>
<reference evidence="3 4" key="1">
    <citation type="submission" date="2018-06" db="EMBL/GenBank/DDBJ databases">
        <title>Comparative genomics of Brasilonema spp. strains.</title>
        <authorList>
            <person name="Alvarenga D.O."/>
            <person name="Fiore M.F."/>
            <person name="Varani A.M."/>
        </authorList>
    </citation>
    <scope>NUCLEOTIDE SEQUENCE [LARGE SCALE GENOMIC DNA]</scope>
    <source>
        <strain evidence="3 4">CENA114</strain>
    </source>
</reference>
<evidence type="ECO:0000256" key="1">
    <source>
        <dbReference type="SAM" id="MobiDB-lite"/>
    </source>
</evidence>
<protein>
    <submittedName>
        <fullName evidence="3">Uncharacterized protein</fullName>
    </submittedName>
</protein>
<evidence type="ECO:0000256" key="2">
    <source>
        <dbReference type="SAM" id="SignalP"/>
    </source>
</evidence>
<evidence type="ECO:0000313" key="3">
    <source>
        <dbReference type="EMBL" id="QDL10676.1"/>
    </source>
</evidence>
<accession>A0A856MNZ9</accession>
<proteinExistence type="predicted"/>